<keyword evidence="3" id="KW-1185">Reference proteome</keyword>
<dbReference type="PANTHER" id="PTHR43245:SF23">
    <property type="entry name" value="NAD(P)-BINDING DOMAIN-CONTAINING PROTEIN"/>
    <property type="match status" value="1"/>
</dbReference>
<dbReference type="CDD" id="cd08946">
    <property type="entry name" value="SDR_e"/>
    <property type="match status" value="1"/>
</dbReference>
<comment type="caution">
    <text evidence="2">The sequence shown here is derived from an EMBL/GenBank/DDBJ whole genome shotgun (WGS) entry which is preliminary data.</text>
</comment>
<reference evidence="2 3" key="1">
    <citation type="submission" date="2023-03" db="EMBL/GenBank/DDBJ databases">
        <title>Draft assemblies of triclosan tolerant bacteria isolated from returned activated sludge.</title>
        <authorList>
            <person name="Van Hamelsveld S."/>
        </authorList>
    </citation>
    <scope>NUCLEOTIDE SEQUENCE [LARGE SCALE GENOMIC DNA]</scope>
    <source>
        <strain evidence="2 3">GW210010_S58</strain>
    </source>
</reference>
<gene>
    <name evidence="2" type="ORF">P3W85_13770</name>
</gene>
<protein>
    <submittedName>
        <fullName evidence="2">SDR family oxidoreductase</fullName>
    </submittedName>
</protein>
<feature type="domain" description="NAD-dependent epimerase/dehydratase" evidence="1">
    <location>
        <begin position="4"/>
        <end position="203"/>
    </location>
</feature>
<dbReference type="EMBL" id="JARJLM010000238">
    <property type="protein sequence ID" value="MDF3834013.1"/>
    <property type="molecule type" value="Genomic_DNA"/>
</dbReference>
<dbReference type="InterPro" id="IPR050177">
    <property type="entry name" value="Lipid_A_modif_metabolic_enz"/>
</dbReference>
<evidence type="ECO:0000313" key="3">
    <source>
        <dbReference type="Proteomes" id="UP001216674"/>
    </source>
</evidence>
<accession>A0ABT6ANP4</accession>
<dbReference type="Gene3D" id="3.40.50.720">
    <property type="entry name" value="NAD(P)-binding Rossmann-like Domain"/>
    <property type="match status" value="1"/>
</dbReference>
<evidence type="ECO:0000313" key="2">
    <source>
        <dbReference type="EMBL" id="MDF3834013.1"/>
    </source>
</evidence>
<dbReference type="RefSeq" id="WP_276265190.1">
    <property type="nucleotide sequence ID" value="NZ_JARJLM010000238.1"/>
</dbReference>
<dbReference type="InterPro" id="IPR001509">
    <property type="entry name" value="Epimerase_deHydtase"/>
</dbReference>
<sequence length="300" mass="32606">MRKVLLTGASGYAGAAIQAGLRACGLTVLTAGRRRNDDVYMDLLRPENLARLAIPSDIDALIHMAAANEVMCRQEPVSAYTANVTSTQALLRAAESAGIRRLLYLSTFHVFGAPSGTLDECTVPAPANDYGMTHWMAEQAFLMQGRRTGAQVCILRASNLFGEPADWGTFDRWTLAPFDFTRQAVTNAAISLLTNGAPVRNYVSLSFLRRSVIAALAGELPAITHIAGTAWSMAELAELSARIVRAETAREVKVSLGNASPRETAYSFISKHWPLENCMKEDDMAAFLRGVARWLMANPQ</sequence>
<dbReference type="PANTHER" id="PTHR43245">
    <property type="entry name" value="BIFUNCTIONAL POLYMYXIN RESISTANCE PROTEIN ARNA"/>
    <property type="match status" value="1"/>
</dbReference>
<dbReference type="SUPFAM" id="SSF51735">
    <property type="entry name" value="NAD(P)-binding Rossmann-fold domains"/>
    <property type="match status" value="1"/>
</dbReference>
<dbReference type="Pfam" id="PF01370">
    <property type="entry name" value="Epimerase"/>
    <property type="match status" value="1"/>
</dbReference>
<evidence type="ECO:0000259" key="1">
    <source>
        <dbReference type="Pfam" id="PF01370"/>
    </source>
</evidence>
<dbReference type="InterPro" id="IPR036291">
    <property type="entry name" value="NAD(P)-bd_dom_sf"/>
</dbReference>
<organism evidence="2 3">
    <name type="scientific">Cupriavidus basilensis</name>
    <dbReference type="NCBI Taxonomy" id="68895"/>
    <lineage>
        <taxon>Bacteria</taxon>
        <taxon>Pseudomonadati</taxon>
        <taxon>Pseudomonadota</taxon>
        <taxon>Betaproteobacteria</taxon>
        <taxon>Burkholderiales</taxon>
        <taxon>Burkholderiaceae</taxon>
        <taxon>Cupriavidus</taxon>
    </lineage>
</organism>
<name>A0ABT6ANP4_9BURK</name>
<proteinExistence type="predicted"/>
<dbReference type="Proteomes" id="UP001216674">
    <property type="component" value="Unassembled WGS sequence"/>
</dbReference>